<evidence type="ECO:0000313" key="3">
    <source>
        <dbReference type="Proteomes" id="UP001059607"/>
    </source>
</evidence>
<accession>A0ABY5EH11</accession>
<evidence type="ECO:0000313" key="2">
    <source>
        <dbReference type="EMBL" id="UTO15046.1"/>
    </source>
</evidence>
<evidence type="ECO:0000259" key="1">
    <source>
        <dbReference type="SMART" id="SM01321"/>
    </source>
</evidence>
<gene>
    <name evidence="2" type="ORF">NK667_01380</name>
</gene>
<dbReference type="Gene3D" id="3.30.70.1290">
    <property type="entry name" value="Transposase IS200-like"/>
    <property type="match status" value="1"/>
</dbReference>
<dbReference type="RefSeq" id="WP_054613645.1">
    <property type="nucleotide sequence ID" value="NZ_CP101125.1"/>
</dbReference>
<dbReference type="SMART" id="SM01321">
    <property type="entry name" value="Y1_Tnp"/>
    <property type="match status" value="1"/>
</dbReference>
<feature type="domain" description="Transposase IS200-like" evidence="1">
    <location>
        <begin position="17"/>
        <end position="131"/>
    </location>
</feature>
<dbReference type="InterPro" id="IPR036515">
    <property type="entry name" value="Transposase_17_sf"/>
</dbReference>
<sequence>MHPHPNSHRLRHGRYSEQGRGYLITAVVYQRLRVFSDWRLGRLLVAELRRAHEQQWVNSIAWVVMPDHFHWLVQLEQRSLAQLMQAIKSRSTLSINRASGTRGAFWQSGYHDRAIRDGEELRPFARYIVANPVRAGLVEKTGDYPLWDACWL</sequence>
<dbReference type="Proteomes" id="UP001059607">
    <property type="component" value="Chromosome"/>
</dbReference>
<dbReference type="Pfam" id="PF01797">
    <property type="entry name" value="Y1_Tnp"/>
    <property type="match status" value="1"/>
</dbReference>
<proteinExistence type="predicted"/>
<name>A0ABY5EH11_9PSED</name>
<dbReference type="NCBIfam" id="NF047646">
    <property type="entry name" value="REP_Tyr_transpos"/>
    <property type="match status" value="1"/>
</dbReference>
<reference evidence="2" key="1">
    <citation type="submission" date="2022-07" db="EMBL/GenBank/DDBJ databases">
        <title>Pseudomonas nunamit sp. nov. an antifungal species isolated from Greenland.</title>
        <authorList>
            <person name="Ntana F."/>
            <person name="Hennessy R.C."/>
            <person name="Zervas A."/>
            <person name="Stougaard P."/>
        </authorList>
    </citation>
    <scope>NUCLEOTIDE SEQUENCE</scope>
    <source>
        <strain evidence="2">In5</strain>
    </source>
</reference>
<dbReference type="InterPro" id="IPR052715">
    <property type="entry name" value="RAYT_transposase"/>
</dbReference>
<dbReference type="SUPFAM" id="SSF143422">
    <property type="entry name" value="Transposase IS200-like"/>
    <property type="match status" value="1"/>
</dbReference>
<dbReference type="PANTHER" id="PTHR36966">
    <property type="entry name" value="REP-ASSOCIATED TYROSINE TRANSPOSASE"/>
    <property type="match status" value="1"/>
</dbReference>
<keyword evidence="3" id="KW-1185">Reference proteome</keyword>
<dbReference type="EMBL" id="CP101125">
    <property type="protein sequence ID" value="UTO15046.1"/>
    <property type="molecule type" value="Genomic_DNA"/>
</dbReference>
<dbReference type="PANTHER" id="PTHR36966:SF1">
    <property type="entry name" value="REP-ASSOCIATED TYROSINE TRANSPOSASE"/>
    <property type="match status" value="1"/>
</dbReference>
<dbReference type="InterPro" id="IPR002686">
    <property type="entry name" value="Transposase_17"/>
</dbReference>
<organism evidence="2 3">
    <name type="scientific">Pseudomonas nunensis</name>
    <dbReference type="NCBI Taxonomy" id="2961896"/>
    <lineage>
        <taxon>Bacteria</taxon>
        <taxon>Pseudomonadati</taxon>
        <taxon>Pseudomonadota</taxon>
        <taxon>Gammaproteobacteria</taxon>
        <taxon>Pseudomonadales</taxon>
        <taxon>Pseudomonadaceae</taxon>
        <taxon>Pseudomonas</taxon>
    </lineage>
</organism>
<protein>
    <submittedName>
        <fullName evidence="2">Transposase</fullName>
    </submittedName>
</protein>